<keyword evidence="1" id="KW-1185">Reference proteome</keyword>
<organism evidence="1 2">
    <name type="scientific">Trichobilharzia regenti</name>
    <name type="common">Nasal bird schistosome</name>
    <dbReference type="NCBI Taxonomy" id="157069"/>
    <lineage>
        <taxon>Eukaryota</taxon>
        <taxon>Metazoa</taxon>
        <taxon>Spiralia</taxon>
        <taxon>Lophotrochozoa</taxon>
        <taxon>Platyhelminthes</taxon>
        <taxon>Trematoda</taxon>
        <taxon>Digenea</taxon>
        <taxon>Strigeidida</taxon>
        <taxon>Schistosomatoidea</taxon>
        <taxon>Schistosomatidae</taxon>
        <taxon>Trichobilharzia</taxon>
    </lineage>
</organism>
<evidence type="ECO:0000313" key="1">
    <source>
        <dbReference type="Proteomes" id="UP000050795"/>
    </source>
</evidence>
<reference evidence="1" key="1">
    <citation type="submission" date="2022-06" db="EMBL/GenBank/DDBJ databases">
        <authorList>
            <person name="Berger JAMES D."/>
            <person name="Berger JAMES D."/>
        </authorList>
    </citation>
    <scope>NUCLEOTIDE SEQUENCE [LARGE SCALE GENOMIC DNA]</scope>
</reference>
<protein>
    <submittedName>
        <fullName evidence="2">Uncharacterized protein</fullName>
    </submittedName>
</protein>
<dbReference type="AlphaFoldDB" id="A0AA85KM06"/>
<reference evidence="2" key="2">
    <citation type="submission" date="2023-11" db="UniProtKB">
        <authorList>
            <consortium name="WormBaseParasite"/>
        </authorList>
    </citation>
    <scope>IDENTIFICATION</scope>
</reference>
<dbReference type="Proteomes" id="UP000050795">
    <property type="component" value="Unassembled WGS sequence"/>
</dbReference>
<sequence length="109" mass="12290">MSPSSLKADQKCAQVHLATQGRYYMVKTIKIYCLLLDGKSSRSAIQVGRKNKAVYNVFVYNQNILKPKSLDTIFLLLTDISPQNCILHLPHSCVTSNELTFLSETLIQE</sequence>
<evidence type="ECO:0000313" key="2">
    <source>
        <dbReference type="WBParaSite" id="TREG1_8750.1"/>
    </source>
</evidence>
<proteinExistence type="predicted"/>
<dbReference type="WBParaSite" id="TREG1_8750.1">
    <property type="protein sequence ID" value="TREG1_8750.1"/>
    <property type="gene ID" value="TREG1_8750"/>
</dbReference>
<accession>A0AA85KM06</accession>
<name>A0AA85KM06_TRIRE</name>